<dbReference type="Pfam" id="PF02367">
    <property type="entry name" value="TsaE"/>
    <property type="match status" value="1"/>
</dbReference>
<gene>
    <name evidence="11" type="ORF">AMK68_02950</name>
</gene>
<proteinExistence type="inferred from homology"/>
<sequence length="148" mass="15824">MTTSSAAETRALGAALGRAARAGDILCLEGPLGVGKTVLVQGLAEGLGVAELATSPSFTLIHEHRGRLPLYHIDLYRLDRARVSDLFLEEYLDGDGVAAIEWAERLPAALCPNCLYLRIAYGDGDQRLFAVEARGDRATEWAKALGAT</sequence>
<keyword evidence="9" id="KW-0460">Magnesium</keyword>
<dbReference type="GO" id="GO:0005524">
    <property type="term" value="F:ATP binding"/>
    <property type="evidence" value="ECO:0007669"/>
    <property type="project" value="UniProtKB-KW"/>
</dbReference>
<accession>A0A0S7XNK9</accession>
<dbReference type="NCBIfam" id="TIGR00150">
    <property type="entry name" value="T6A_YjeE"/>
    <property type="match status" value="1"/>
</dbReference>
<name>A0A0S7XNK9_9BACT</name>
<dbReference type="SUPFAM" id="SSF52540">
    <property type="entry name" value="P-loop containing nucleoside triphosphate hydrolases"/>
    <property type="match status" value="1"/>
</dbReference>
<comment type="similarity">
    <text evidence="2">Belongs to the TsaE family.</text>
</comment>
<evidence type="ECO:0000313" key="11">
    <source>
        <dbReference type="EMBL" id="KPJ63855.1"/>
    </source>
</evidence>
<organism evidence="11 12">
    <name type="scientific">candidate division KD3-62 bacterium DG_56</name>
    <dbReference type="NCBI Taxonomy" id="1704032"/>
    <lineage>
        <taxon>Bacteria</taxon>
        <taxon>candidate division KD3-62</taxon>
    </lineage>
</organism>
<comment type="subcellular location">
    <subcellularLocation>
        <location evidence="1">Cytoplasm</location>
    </subcellularLocation>
</comment>
<evidence type="ECO:0000313" key="12">
    <source>
        <dbReference type="Proteomes" id="UP000052020"/>
    </source>
</evidence>
<evidence type="ECO:0000256" key="4">
    <source>
        <dbReference type="ARBA" id="ARBA00022490"/>
    </source>
</evidence>
<comment type="caution">
    <text evidence="11">The sequence shown here is derived from an EMBL/GenBank/DDBJ whole genome shotgun (WGS) entry which is preliminary data.</text>
</comment>
<keyword evidence="5" id="KW-0819">tRNA processing</keyword>
<dbReference type="InterPro" id="IPR003442">
    <property type="entry name" value="T6A_TsaE"/>
</dbReference>
<dbReference type="PATRIC" id="fig|1704032.3.peg.406"/>
<dbReference type="GO" id="GO:0046872">
    <property type="term" value="F:metal ion binding"/>
    <property type="evidence" value="ECO:0007669"/>
    <property type="project" value="UniProtKB-KW"/>
</dbReference>
<dbReference type="PANTHER" id="PTHR33540:SF2">
    <property type="entry name" value="TRNA THREONYLCARBAMOYLADENOSINE BIOSYNTHESIS PROTEIN TSAE"/>
    <property type="match status" value="1"/>
</dbReference>
<dbReference type="PANTHER" id="PTHR33540">
    <property type="entry name" value="TRNA THREONYLCARBAMOYLADENOSINE BIOSYNTHESIS PROTEIN TSAE"/>
    <property type="match status" value="1"/>
</dbReference>
<protein>
    <recommendedName>
        <fullName evidence="3">tRNA threonylcarbamoyladenosine biosynthesis protein TsaE</fullName>
    </recommendedName>
    <alternativeName>
        <fullName evidence="10">t(6)A37 threonylcarbamoyladenosine biosynthesis protein TsaE</fullName>
    </alternativeName>
</protein>
<keyword evidence="8" id="KW-0067">ATP-binding</keyword>
<evidence type="ECO:0000256" key="3">
    <source>
        <dbReference type="ARBA" id="ARBA00019010"/>
    </source>
</evidence>
<evidence type="ECO:0000256" key="7">
    <source>
        <dbReference type="ARBA" id="ARBA00022741"/>
    </source>
</evidence>
<dbReference type="AlphaFoldDB" id="A0A0S7XNK9"/>
<evidence type="ECO:0000256" key="8">
    <source>
        <dbReference type="ARBA" id="ARBA00022840"/>
    </source>
</evidence>
<keyword evidence="7" id="KW-0547">Nucleotide-binding</keyword>
<reference evidence="11 12" key="1">
    <citation type="journal article" date="2015" name="Microbiome">
        <title>Genomic resolution of linkages in carbon, nitrogen, and sulfur cycling among widespread estuary sediment bacteria.</title>
        <authorList>
            <person name="Baker B.J."/>
            <person name="Lazar C.S."/>
            <person name="Teske A.P."/>
            <person name="Dick G.J."/>
        </authorList>
    </citation>
    <scope>NUCLEOTIDE SEQUENCE [LARGE SCALE GENOMIC DNA]</scope>
    <source>
        <strain evidence="11">DG_56</strain>
    </source>
</reference>
<dbReference type="EMBL" id="LIZY01000058">
    <property type="protein sequence ID" value="KPJ63855.1"/>
    <property type="molecule type" value="Genomic_DNA"/>
</dbReference>
<evidence type="ECO:0000256" key="10">
    <source>
        <dbReference type="ARBA" id="ARBA00032441"/>
    </source>
</evidence>
<evidence type="ECO:0000256" key="5">
    <source>
        <dbReference type="ARBA" id="ARBA00022694"/>
    </source>
</evidence>
<dbReference type="Gene3D" id="3.40.50.300">
    <property type="entry name" value="P-loop containing nucleotide triphosphate hydrolases"/>
    <property type="match status" value="1"/>
</dbReference>
<keyword evidence="6" id="KW-0479">Metal-binding</keyword>
<keyword evidence="4" id="KW-0963">Cytoplasm</keyword>
<dbReference type="Proteomes" id="UP000052020">
    <property type="component" value="Unassembled WGS sequence"/>
</dbReference>
<dbReference type="InterPro" id="IPR027417">
    <property type="entry name" value="P-loop_NTPase"/>
</dbReference>
<evidence type="ECO:0000256" key="2">
    <source>
        <dbReference type="ARBA" id="ARBA00007599"/>
    </source>
</evidence>
<dbReference type="GO" id="GO:0002949">
    <property type="term" value="P:tRNA threonylcarbamoyladenosine modification"/>
    <property type="evidence" value="ECO:0007669"/>
    <property type="project" value="InterPro"/>
</dbReference>
<evidence type="ECO:0000256" key="1">
    <source>
        <dbReference type="ARBA" id="ARBA00004496"/>
    </source>
</evidence>
<evidence type="ECO:0000256" key="9">
    <source>
        <dbReference type="ARBA" id="ARBA00022842"/>
    </source>
</evidence>
<evidence type="ECO:0000256" key="6">
    <source>
        <dbReference type="ARBA" id="ARBA00022723"/>
    </source>
</evidence>
<dbReference type="GO" id="GO:0005737">
    <property type="term" value="C:cytoplasm"/>
    <property type="evidence" value="ECO:0007669"/>
    <property type="project" value="UniProtKB-SubCell"/>
</dbReference>